<dbReference type="PANTHER" id="PTHR11640">
    <property type="entry name" value="NEPHRIN"/>
    <property type="match status" value="1"/>
</dbReference>
<sequence>MILNMEKVYIRVLICIVKMIVLALKCADAATLTISSPSNCGKDTTLTCMDANPFSFWAIYHNGLKILTETANFPKYSSTLSENTLVVTIHYTSLNDIGRYTCFADYTQSMNVSLLFECKATAVIETILNTKKLKLQLEKVYPRNISLTASFESGGISAVLGGTPICKPSTTFEATPDAPTFSNIANENNQVVLRGDVGSPLNVTCTSSGGYPVQTVVLYFDDSAIIVSMTDQTAREGDTKFALKCQAWSKPPATFRWYKEGNTTLLRQSTGTLDDNSGTYVIPFVSRLHAALNTTITGHTDIYGNGINKVTLTCSTGSSNPSSNITWYRNSQHITSSNPVTNSAGDYGGKITSQILEFVPTREMDGHVLECRAGNGMSSSVAQWARVDDPIVSVTTGSVEMDETHSGSLSCTVDSKPPSTITWSRVDSASALPTDSMTRGNNSLKYRINTAQREDAGQYRCTANNIFGGNKHNHTQIVVRYVLTLTRLTYEDSGVYTCKVENGVPYSRNASAAYPVIANAETTINVAVQIGNVSEFSAEFFSNTQDATTKIRIALQRVRNKKNRSGAVNPNFDAAQTYEDVSMTTGTSVYDALS</sequence>
<dbReference type="EMBL" id="CP111016">
    <property type="protein sequence ID" value="WAR06424.1"/>
    <property type="molecule type" value="Genomic_DNA"/>
</dbReference>
<evidence type="ECO:0000259" key="6">
    <source>
        <dbReference type="PROSITE" id="PS50835"/>
    </source>
</evidence>
<dbReference type="Proteomes" id="UP001164746">
    <property type="component" value="Chromosome 5"/>
</dbReference>
<keyword evidence="8" id="KW-1185">Reference proteome</keyword>
<evidence type="ECO:0000256" key="3">
    <source>
        <dbReference type="ARBA" id="ARBA00023157"/>
    </source>
</evidence>
<dbReference type="Pfam" id="PF08205">
    <property type="entry name" value="C2-set_2"/>
    <property type="match status" value="1"/>
</dbReference>
<dbReference type="Gene3D" id="2.60.40.10">
    <property type="entry name" value="Immunoglobulins"/>
    <property type="match status" value="3"/>
</dbReference>
<dbReference type="InterPro" id="IPR003598">
    <property type="entry name" value="Ig_sub2"/>
</dbReference>
<evidence type="ECO:0000313" key="8">
    <source>
        <dbReference type="Proteomes" id="UP001164746"/>
    </source>
</evidence>
<dbReference type="SMART" id="SM00409">
    <property type="entry name" value="IG"/>
    <property type="match status" value="3"/>
</dbReference>
<dbReference type="Pfam" id="PF13927">
    <property type="entry name" value="Ig_3"/>
    <property type="match status" value="1"/>
</dbReference>
<dbReference type="SUPFAM" id="SSF48726">
    <property type="entry name" value="Immunoglobulin"/>
    <property type="match status" value="4"/>
</dbReference>
<feature type="domain" description="Ig-like" evidence="6">
    <location>
        <begin position="41"/>
        <end position="113"/>
    </location>
</feature>
<keyword evidence="2" id="KW-0472">Membrane</keyword>
<feature type="domain" description="Ig-like" evidence="6">
    <location>
        <begin position="212"/>
        <end position="280"/>
    </location>
</feature>
<dbReference type="InterPro" id="IPR013162">
    <property type="entry name" value="CD80_C2-set"/>
</dbReference>
<reference evidence="7" key="1">
    <citation type="submission" date="2022-11" db="EMBL/GenBank/DDBJ databases">
        <title>Centuries of genome instability and evolution in soft-shell clam transmissible cancer (bioRxiv).</title>
        <authorList>
            <person name="Hart S.F.M."/>
            <person name="Yonemitsu M.A."/>
            <person name="Giersch R.M."/>
            <person name="Beal B.F."/>
            <person name="Arriagada G."/>
            <person name="Davis B.W."/>
            <person name="Ostrander E.A."/>
            <person name="Goff S.P."/>
            <person name="Metzger M.J."/>
        </authorList>
    </citation>
    <scope>NUCLEOTIDE SEQUENCE</scope>
    <source>
        <strain evidence="7">MELC-2E11</strain>
        <tissue evidence="7">Siphon/mantle</tissue>
    </source>
</reference>
<dbReference type="InterPro" id="IPR013783">
    <property type="entry name" value="Ig-like_fold"/>
</dbReference>
<proteinExistence type="predicted"/>
<protein>
    <submittedName>
        <fullName evidence="7">CADM2-like protein</fullName>
    </submittedName>
</protein>
<feature type="domain" description="Ig-like" evidence="6">
    <location>
        <begin position="283"/>
        <end position="382"/>
    </location>
</feature>
<evidence type="ECO:0000313" key="7">
    <source>
        <dbReference type="EMBL" id="WAR06424.1"/>
    </source>
</evidence>
<comment type="subcellular location">
    <subcellularLocation>
        <location evidence="1">Membrane</location>
        <topology evidence="1">Single-pass type I membrane protein</topology>
    </subcellularLocation>
</comment>
<dbReference type="SMART" id="SM00408">
    <property type="entry name" value="IGc2"/>
    <property type="match status" value="2"/>
</dbReference>
<dbReference type="InterPro" id="IPR051275">
    <property type="entry name" value="Cell_adhesion_signaling"/>
</dbReference>
<evidence type="ECO:0000256" key="1">
    <source>
        <dbReference type="ARBA" id="ARBA00004479"/>
    </source>
</evidence>
<dbReference type="InterPro" id="IPR007110">
    <property type="entry name" value="Ig-like_dom"/>
</dbReference>
<evidence type="ECO:0000256" key="2">
    <source>
        <dbReference type="ARBA" id="ARBA00023136"/>
    </source>
</evidence>
<organism evidence="7 8">
    <name type="scientific">Mya arenaria</name>
    <name type="common">Soft-shell clam</name>
    <dbReference type="NCBI Taxonomy" id="6604"/>
    <lineage>
        <taxon>Eukaryota</taxon>
        <taxon>Metazoa</taxon>
        <taxon>Spiralia</taxon>
        <taxon>Lophotrochozoa</taxon>
        <taxon>Mollusca</taxon>
        <taxon>Bivalvia</taxon>
        <taxon>Autobranchia</taxon>
        <taxon>Heteroconchia</taxon>
        <taxon>Euheterodonta</taxon>
        <taxon>Imparidentia</taxon>
        <taxon>Neoheterodontei</taxon>
        <taxon>Myida</taxon>
        <taxon>Myoidea</taxon>
        <taxon>Myidae</taxon>
        <taxon>Mya</taxon>
    </lineage>
</organism>
<evidence type="ECO:0000256" key="5">
    <source>
        <dbReference type="ARBA" id="ARBA00023319"/>
    </source>
</evidence>
<evidence type="ECO:0000256" key="4">
    <source>
        <dbReference type="ARBA" id="ARBA00023180"/>
    </source>
</evidence>
<keyword evidence="5" id="KW-0393">Immunoglobulin domain</keyword>
<name>A0ABY7EDF4_MYAAR</name>
<keyword evidence="4" id="KW-0325">Glycoprotein</keyword>
<dbReference type="InterPro" id="IPR003599">
    <property type="entry name" value="Ig_sub"/>
</dbReference>
<dbReference type="InterPro" id="IPR036179">
    <property type="entry name" value="Ig-like_dom_sf"/>
</dbReference>
<dbReference type="PROSITE" id="PS50835">
    <property type="entry name" value="IG_LIKE"/>
    <property type="match status" value="4"/>
</dbReference>
<feature type="domain" description="Ig-like" evidence="6">
    <location>
        <begin position="390"/>
        <end position="511"/>
    </location>
</feature>
<accession>A0ABY7EDF4</accession>
<keyword evidence="3" id="KW-1015">Disulfide bond</keyword>
<dbReference type="PANTHER" id="PTHR11640:SF31">
    <property type="entry name" value="IRREGULAR CHIASM C-ROUGHEST PROTEIN-RELATED"/>
    <property type="match status" value="1"/>
</dbReference>
<gene>
    <name evidence="7" type="ORF">MAR_021793</name>
</gene>